<accession>A0A512M7Z5</accession>
<dbReference type="InterPro" id="IPR011047">
    <property type="entry name" value="Quinoprotein_ADH-like_sf"/>
</dbReference>
<dbReference type="EMBL" id="BKAG01000012">
    <property type="protein sequence ID" value="GEP42853.1"/>
    <property type="molecule type" value="Genomic_DNA"/>
</dbReference>
<protein>
    <submittedName>
        <fullName evidence="2">Uncharacterized protein</fullName>
    </submittedName>
</protein>
<organism evidence="2 3">
    <name type="scientific">Brevifollis gellanilyticus</name>
    <dbReference type="NCBI Taxonomy" id="748831"/>
    <lineage>
        <taxon>Bacteria</taxon>
        <taxon>Pseudomonadati</taxon>
        <taxon>Verrucomicrobiota</taxon>
        <taxon>Verrucomicrobiia</taxon>
        <taxon>Verrucomicrobiales</taxon>
        <taxon>Verrucomicrobiaceae</taxon>
    </lineage>
</organism>
<dbReference type="Proteomes" id="UP000321577">
    <property type="component" value="Unassembled WGS sequence"/>
</dbReference>
<evidence type="ECO:0000256" key="1">
    <source>
        <dbReference type="SAM" id="SignalP"/>
    </source>
</evidence>
<keyword evidence="3" id="KW-1185">Reference proteome</keyword>
<sequence>MKRTLLLLAWAATWASAYELRGAETVNWPQYRGADSDGLGEGATLPETWSATENVVWKVAVPGWGWSSPIVWGKKIFVTSAIGEKELPTPHVGGYPGGHVGTALLHVPPLNKKPQEMPLDEWMDEQAGKTAGTTLNEENWLLFRTRQLDDNDRVWVEKIERKGNEFIVTMHEAIWQGTYFKTFTFHEVSAVNLGKLPTGDYKVTWIVTPLTFKTLEKPREAINNHQTNWPIDDQPGKGQSAQIKAAFAVR</sequence>
<keyword evidence="1" id="KW-0732">Signal</keyword>
<name>A0A512M7Z5_9BACT</name>
<proteinExistence type="predicted"/>
<reference evidence="2 3" key="1">
    <citation type="submission" date="2019-07" db="EMBL/GenBank/DDBJ databases">
        <title>Whole genome shotgun sequence of Brevifollis gellanilyticus NBRC 108608.</title>
        <authorList>
            <person name="Hosoyama A."/>
            <person name="Uohara A."/>
            <person name="Ohji S."/>
            <person name="Ichikawa N."/>
        </authorList>
    </citation>
    <scope>NUCLEOTIDE SEQUENCE [LARGE SCALE GENOMIC DNA]</scope>
    <source>
        <strain evidence="2 3">NBRC 108608</strain>
    </source>
</reference>
<dbReference type="RefSeq" id="WP_146850430.1">
    <property type="nucleotide sequence ID" value="NZ_BKAG01000012.1"/>
</dbReference>
<dbReference type="AlphaFoldDB" id="A0A512M7Z5"/>
<dbReference type="OrthoDB" id="9997829at2"/>
<evidence type="ECO:0000313" key="3">
    <source>
        <dbReference type="Proteomes" id="UP000321577"/>
    </source>
</evidence>
<feature type="signal peptide" evidence="1">
    <location>
        <begin position="1"/>
        <end position="17"/>
    </location>
</feature>
<dbReference type="SUPFAM" id="SSF50998">
    <property type="entry name" value="Quinoprotein alcohol dehydrogenase-like"/>
    <property type="match status" value="1"/>
</dbReference>
<comment type="caution">
    <text evidence="2">The sequence shown here is derived from an EMBL/GenBank/DDBJ whole genome shotgun (WGS) entry which is preliminary data.</text>
</comment>
<evidence type="ECO:0000313" key="2">
    <source>
        <dbReference type="EMBL" id="GEP42853.1"/>
    </source>
</evidence>
<feature type="chain" id="PRO_5022134631" evidence="1">
    <location>
        <begin position="18"/>
        <end position="250"/>
    </location>
</feature>
<gene>
    <name evidence="2" type="ORF">BGE01nite_21440</name>
</gene>